<keyword evidence="2" id="KW-1185">Reference proteome</keyword>
<dbReference type="RefSeq" id="WP_245453099.1">
    <property type="nucleotide sequence ID" value="NZ_CP021130.1"/>
</dbReference>
<reference evidence="1 2" key="1">
    <citation type="submission" date="2017-05" db="EMBL/GenBank/DDBJ databases">
        <title>Complete genome sequence of Meiothermus taiwanensis WR-220.</title>
        <authorList>
            <person name="Wu W.-L."/>
            <person name="Lo W.-S."/>
            <person name="Kuo C.-H."/>
            <person name="Wu S.-H."/>
        </authorList>
    </citation>
    <scope>NUCLEOTIDE SEQUENCE [LARGE SCALE GENOMIC DNA]</scope>
    <source>
        <strain evidence="1 2">WR-220</strain>
    </source>
</reference>
<proteinExistence type="predicted"/>
<accession>A0ABN5M186</accession>
<name>A0ABN5M186_9DEIN</name>
<evidence type="ECO:0000313" key="2">
    <source>
        <dbReference type="Proteomes" id="UP000263013"/>
    </source>
</evidence>
<protein>
    <submittedName>
        <fullName evidence="1">Uncharacterized protein</fullName>
    </submittedName>
</protein>
<dbReference type="EMBL" id="CP021130">
    <property type="protein sequence ID" value="AWR86677.1"/>
    <property type="molecule type" value="Genomic_DNA"/>
</dbReference>
<organism evidence="1 2">
    <name type="scientific">Meiothermus taiwanensis WR-220</name>
    <dbReference type="NCBI Taxonomy" id="1339250"/>
    <lineage>
        <taxon>Bacteria</taxon>
        <taxon>Thermotogati</taxon>
        <taxon>Deinococcota</taxon>
        <taxon>Deinococci</taxon>
        <taxon>Thermales</taxon>
        <taxon>Thermaceae</taxon>
        <taxon>Meiothermus</taxon>
    </lineage>
</organism>
<evidence type="ECO:0000313" key="1">
    <source>
        <dbReference type="EMBL" id="AWR86677.1"/>
    </source>
</evidence>
<sequence>MQEANLWQCYGVGGWWAMPHRYPHLPAALLGLLEVGPWEGTSTELYIALEPYRVEPWPANPVALSLWLKHHAEAHGIQVEAHHTGERRVLRLARVANGLKGASEPEHSGTIPPNTAAFWSFPTWGALREGLPEVFDAHPSEMTFTLAYRCPNWQSARVVKRFFLESEAAEDSLRYPQVCEVRIYPGEVDIATVWPMENRIEYAEL</sequence>
<dbReference type="Proteomes" id="UP000263013">
    <property type="component" value="Chromosome"/>
</dbReference>
<gene>
    <name evidence="1" type="ORF">Mtai_v1c14350</name>
</gene>